<comment type="caution">
    <text evidence="1">The sequence shown here is derived from an EMBL/GenBank/DDBJ whole genome shotgun (WGS) entry which is preliminary data.</text>
</comment>
<accession>A0A4Q5AAL3</accession>
<reference evidence="1 2" key="1">
    <citation type="submission" date="2018-12" db="EMBL/GenBank/DDBJ databases">
        <title>Unveiling genomic diversity among members of the Bifidobacterium pseudolongum species, a widely distributed gut commensal of the animal kingdom.</title>
        <authorList>
            <person name="Lugli G.A."/>
            <person name="Duranti S."/>
            <person name="Albert K."/>
            <person name="Mancabelli L."/>
            <person name="Napoli S."/>
            <person name="Viappiani A."/>
            <person name="Anzalone R."/>
            <person name="Longhi G."/>
            <person name="Milani C."/>
            <person name="Turroni F."/>
            <person name="Alessandri G."/>
            <person name="Sela D.A."/>
            <person name="Van Sinderen D."/>
            <person name="Ventura M."/>
        </authorList>
    </citation>
    <scope>NUCLEOTIDE SEQUENCE [LARGE SCALE GENOMIC DNA]</scope>
    <source>
        <strain evidence="1 2">2071B</strain>
    </source>
</reference>
<dbReference type="EMBL" id="RYUM01000003">
    <property type="protein sequence ID" value="RYQ20860.1"/>
    <property type="molecule type" value="Genomic_DNA"/>
</dbReference>
<sequence>MPYGTLRRILELNTVADYEQLSKIASALRIPLSGIVTDAEELCEDADFVRDYQEETLRDSADDVRKARAMAGVRDDVSLAAYRSRHKGAYVDGDAA</sequence>
<proteinExistence type="predicted"/>
<protein>
    <submittedName>
        <fullName evidence="1">Uncharacterized protein</fullName>
    </submittedName>
</protein>
<evidence type="ECO:0000313" key="2">
    <source>
        <dbReference type="Proteomes" id="UP000291187"/>
    </source>
</evidence>
<evidence type="ECO:0000313" key="1">
    <source>
        <dbReference type="EMBL" id="RYQ20860.1"/>
    </source>
</evidence>
<gene>
    <name evidence="1" type="ORF">PG2071B_0281</name>
</gene>
<dbReference type="Proteomes" id="UP000291187">
    <property type="component" value="Unassembled WGS sequence"/>
</dbReference>
<name>A0A4Q5AAL3_9BIFI</name>
<dbReference type="AlphaFoldDB" id="A0A4Q5AAL3"/>
<organism evidence="1 2">
    <name type="scientific">Bifidobacterium pseudolongum subsp. globosum</name>
    <dbReference type="NCBI Taxonomy" id="1690"/>
    <lineage>
        <taxon>Bacteria</taxon>
        <taxon>Bacillati</taxon>
        <taxon>Actinomycetota</taxon>
        <taxon>Actinomycetes</taxon>
        <taxon>Bifidobacteriales</taxon>
        <taxon>Bifidobacteriaceae</taxon>
        <taxon>Bifidobacterium</taxon>
    </lineage>
</organism>